<dbReference type="AlphaFoldDB" id="A0A6N6MBG4"/>
<name>A0A6N6MBG4_9FLAO</name>
<evidence type="ECO:0000313" key="2">
    <source>
        <dbReference type="EMBL" id="KAB1066855.1"/>
    </source>
</evidence>
<dbReference type="Pfam" id="PF14391">
    <property type="entry name" value="DUF4421"/>
    <property type="match status" value="1"/>
</dbReference>
<sequence>MDLKPKLLCFLLNLLCLSLLAQNTKPNETKQDTINGIIYGEQPNAHIYIYKNRITTRAFFVKTSNSINIRNRGNPNEEFVLSPNNQDKIGVSVAFRSISASYSFSPNSLAENPKDKNSNLFNLNLRNYFGRHFMQTLDIYSQKGVILEIGNDPQAYLPDTKTFKIGGSTSYIFNENFSYRALATQDEKQLKSAGTLIPRLVYYFTKHDLNAYSNDPNTQSVSTDYNSFDIAFAPSYVYNFVPTKNLFISAGASAGIGLNYSNNPAGEDDTTSLLTELDFRGTITYDINFLYLGAHYNYLILNHNSDRSSYIKDDIPYLQVFIGYRFNAPKKLVDKADRINGKINEKIGI</sequence>
<accession>A0A6N6MBG4</accession>
<protein>
    <submittedName>
        <fullName evidence="2">DUF4421 domain-containing protein</fullName>
    </submittedName>
</protein>
<evidence type="ECO:0000313" key="3">
    <source>
        <dbReference type="Proteomes" id="UP000441333"/>
    </source>
</evidence>
<dbReference type="InterPro" id="IPR025535">
    <property type="entry name" value="DUF4421"/>
</dbReference>
<feature type="chain" id="PRO_5027036359" evidence="1">
    <location>
        <begin position="22"/>
        <end position="349"/>
    </location>
</feature>
<dbReference type="Proteomes" id="UP000441333">
    <property type="component" value="Unassembled WGS sequence"/>
</dbReference>
<reference evidence="2 3" key="1">
    <citation type="submission" date="2019-09" db="EMBL/GenBank/DDBJ databases">
        <authorList>
            <person name="Cao W.R."/>
        </authorList>
    </citation>
    <scope>NUCLEOTIDE SEQUENCE [LARGE SCALE GENOMIC DNA]</scope>
    <source>
        <strain evidence="2 3">B1N29</strain>
    </source>
</reference>
<feature type="signal peptide" evidence="1">
    <location>
        <begin position="1"/>
        <end position="21"/>
    </location>
</feature>
<keyword evidence="3" id="KW-1185">Reference proteome</keyword>
<gene>
    <name evidence="2" type="ORF">F6U93_13455</name>
</gene>
<keyword evidence="1" id="KW-0732">Signal</keyword>
<comment type="caution">
    <text evidence="2">The sequence shown here is derived from an EMBL/GenBank/DDBJ whole genome shotgun (WGS) entry which is preliminary data.</text>
</comment>
<dbReference type="EMBL" id="WAAT01000051">
    <property type="protein sequence ID" value="KAB1066855.1"/>
    <property type="molecule type" value="Genomic_DNA"/>
</dbReference>
<dbReference type="RefSeq" id="WP_150940706.1">
    <property type="nucleotide sequence ID" value="NZ_WAAT01000051.1"/>
</dbReference>
<proteinExistence type="predicted"/>
<evidence type="ECO:0000256" key="1">
    <source>
        <dbReference type="SAM" id="SignalP"/>
    </source>
</evidence>
<organism evidence="2 3">
    <name type="scientific">Pseudotamlana haliotis</name>
    <dbReference type="NCBI Taxonomy" id="2614804"/>
    <lineage>
        <taxon>Bacteria</taxon>
        <taxon>Pseudomonadati</taxon>
        <taxon>Bacteroidota</taxon>
        <taxon>Flavobacteriia</taxon>
        <taxon>Flavobacteriales</taxon>
        <taxon>Flavobacteriaceae</taxon>
        <taxon>Pseudotamlana</taxon>
    </lineage>
</organism>